<gene>
    <name evidence="1" type="ORF">F0254_26540</name>
</gene>
<dbReference type="Proteomes" id="UP000532247">
    <property type="component" value="Unassembled WGS sequence"/>
</dbReference>
<dbReference type="AlphaFoldDB" id="A0A7Y4F1V6"/>
<evidence type="ECO:0008006" key="3">
    <source>
        <dbReference type="Google" id="ProtNLM"/>
    </source>
</evidence>
<sequence length="169" mass="18418">MKKVIVFLPIILSGCVQPLKTEADVSEISPFIEFNVNETISVTNAQSSHDEVVVADLDLMAVTGSKFDFTETLIEITEQELVKRKGIITSNNPKKELSLSVDDLSCKKGMFGPSCTTKISLTIGSDYSAVYTAYSENGYTVNDTASHTLAEAMSAMFRDPKVIAYLTDS</sequence>
<proteinExistence type="predicted"/>
<dbReference type="EMBL" id="VTYF01000062">
    <property type="protein sequence ID" value="NOI12325.1"/>
    <property type="molecule type" value="Genomic_DNA"/>
</dbReference>
<dbReference type="RefSeq" id="WP_047104052.1">
    <property type="nucleotide sequence ID" value="NZ_CP082303.1"/>
</dbReference>
<reference evidence="1 2" key="1">
    <citation type="submission" date="2019-09" db="EMBL/GenBank/DDBJ databases">
        <title>Draft genome sequencing and comparative genomics of hatchery-associated Vibrios.</title>
        <authorList>
            <person name="Kehlet-Delgado H."/>
            <person name="Mueller R.S."/>
        </authorList>
    </citation>
    <scope>NUCLEOTIDE SEQUENCE [LARGE SCALE GENOMIC DNA]</scope>
    <source>
        <strain evidence="1 2">081416A</strain>
    </source>
</reference>
<dbReference type="PROSITE" id="PS51257">
    <property type="entry name" value="PROKAR_LIPOPROTEIN"/>
    <property type="match status" value="1"/>
</dbReference>
<evidence type="ECO:0000313" key="1">
    <source>
        <dbReference type="EMBL" id="NOI12325.1"/>
    </source>
</evidence>
<protein>
    <recommendedName>
        <fullName evidence="3">Lipoprotein</fullName>
    </recommendedName>
</protein>
<name>A0A7Y4F1V6_VIBAL</name>
<organism evidence="1 2">
    <name type="scientific">Vibrio alginolyticus</name>
    <dbReference type="NCBI Taxonomy" id="663"/>
    <lineage>
        <taxon>Bacteria</taxon>
        <taxon>Pseudomonadati</taxon>
        <taxon>Pseudomonadota</taxon>
        <taxon>Gammaproteobacteria</taxon>
        <taxon>Vibrionales</taxon>
        <taxon>Vibrionaceae</taxon>
        <taxon>Vibrio</taxon>
    </lineage>
</organism>
<evidence type="ECO:0000313" key="2">
    <source>
        <dbReference type="Proteomes" id="UP000532247"/>
    </source>
</evidence>
<comment type="caution">
    <text evidence="1">The sequence shown here is derived from an EMBL/GenBank/DDBJ whole genome shotgun (WGS) entry which is preliminary data.</text>
</comment>
<accession>A0A7Y4F1V6</accession>